<reference evidence="6 7" key="1">
    <citation type="journal article" date="2024" name="Science">
        <title>Giant polyketide synthase enzymes in the biosynthesis of giant marine polyether toxins.</title>
        <authorList>
            <person name="Fallon T.R."/>
            <person name="Shende V.V."/>
            <person name="Wierzbicki I.H."/>
            <person name="Pendleton A.L."/>
            <person name="Watervoot N.F."/>
            <person name="Auber R.P."/>
            <person name="Gonzalez D.J."/>
            <person name="Wisecaver J.H."/>
            <person name="Moore B.S."/>
        </authorList>
    </citation>
    <scope>NUCLEOTIDE SEQUENCE [LARGE SCALE GENOMIC DNA]</scope>
    <source>
        <strain evidence="6 7">12B1</strain>
    </source>
</reference>
<evidence type="ECO:0000313" key="7">
    <source>
        <dbReference type="Proteomes" id="UP001515480"/>
    </source>
</evidence>
<dbReference type="SMART" id="SM00156">
    <property type="entry name" value="PP2Ac"/>
    <property type="match status" value="1"/>
</dbReference>
<accession>A0AB34IKV5</accession>
<keyword evidence="2" id="KW-0479">Metal-binding</keyword>
<dbReference type="PANTHER" id="PTHR45668">
    <property type="entry name" value="SERINE/THREONINE-PROTEIN PHOSPHATASE 5-RELATED"/>
    <property type="match status" value="1"/>
</dbReference>
<evidence type="ECO:0000256" key="1">
    <source>
        <dbReference type="ARBA" id="ARBA00001936"/>
    </source>
</evidence>
<evidence type="ECO:0000259" key="5">
    <source>
        <dbReference type="SMART" id="SM00156"/>
    </source>
</evidence>
<evidence type="ECO:0000256" key="4">
    <source>
        <dbReference type="SAM" id="MobiDB-lite"/>
    </source>
</evidence>
<dbReference type="InterPro" id="IPR004843">
    <property type="entry name" value="Calcineurin-like_PHP"/>
</dbReference>
<dbReference type="PANTHER" id="PTHR45668:SF5">
    <property type="entry name" value="SERINE_THREONINE-PROTEIN PHOSPHATASE 5"/>
    <property type="match status" value="1"/>
</dbReference>
<feature type="region of interest" description="Disordered" evidence="4">
    <location>
        <begin position="53"/>
        <end position="75"/>
    </location>
</feature>
<evidence type="ECO:0000256" key="2">
    <source>
        <dbReference type="ARBA" id="ARBA00022723"/>
    </source>
</evidence>
<organism evidence="6 7">
    <name type="scientific">Prymnesium parvum</name>
    <name type="common">Toxic golden alga</name>
    <dbReference type="NCBI Taxonomy" id="97485"/>
    <lineage>
        <taxon>Eukaryota</taxon>
        <taxon>Haptista</taxon>
        <taxon>Haptophyta</taxon>
        <taxon>Prymnesiophyceae</taxon>
        <taxon>Prymnesiales</taxon>
        <taxon>Prymnesiaceae</taxon>
        <taxon>Prymnesium</taxon>
    </lineage>
</organism>
<dbReference type="Gene3D" id="3.60.21.10">
    <property type="match status" value="1"/>
</dbReference>
<feature type="domain" description="Serine/threonine specific protein phosphatases" evidence="5">
    <location>
        <begin position="238"/>
        <end position="517"/>
    </location>
</feature>
<name>A0AB34IKV5_PRYPA</name>
<sequence length="530" mass="58960">MGTSWLESLRAEYFAEDLEIPAGAETSWSLDQARVFFESGGMVVPEATSPMEECTDQSMEGAHSGEASGSSAGEPLEDVPMRVVVEPPEWYEVVHHLVYERDAPSTRSRRLRFRTRGTRVRVRARCGEWVLLDEEEPTLPNAGQGSGAWGGGSAPARCEQERWMLTHGSSVGIGDVPLLIHLGREPPPNDLIGPLQGLPPEALSLLNAEGETELWRSWPMTHERTVEMARAALEGRLPSAAFASRVLVEGARLLNSLPSLVEVHIPHGGYINVCGDTHGQFEDLMHLFEQHGFPSEANPYMFNGDYVDRGSQSIEVFLVLLCFKLLYPQHVHLSRGNHESRYLNQLYGFDIEITQKFSSAMIPLIAVTFMTLPLAHVIRGSVEQGVLVLHGGLFSRDDVSLEDIKQIERRCEPPEQGIMCELLWSDPQPMPGRSLNPRGVALCFGPDVTSRFLERNGLQLLVRSHQVKAEGYEIEANGKLVTVFSAPNYCGLMGNLGAMLRFNEWLEYTPIQFNAARTFYESRMSSDVSL</sequence>
<protein>
    <recommendedName>
        <fullName evidence="5">Serine/threonine specific protein phosphatases domain-containing protein</fullName>
    </recommendedName>
</protein>
<dbReference type="PRINTS" id="PR00114">
    <property type="entry name" value="STPHPHTASE"/>
</dbReference>
<comment type="caution">
    <text evidence="6">The sequence shown here is derived from an EMBL/GenBank/DDBJ whole genome shotgun (WGS) entry which is preliminary data.</text>
</comment>
<dbReference type="InterPro" id="IPR006186">
    <property type="entry name" value="Ser/Thr-sp_prot-phosphatase"/>
</dbReference>
<dbReference type="Proteomes" id="UP001515480">
    <property type="component" value="Unassembled WGS sequence"/>
</dbReference>
<gene>
    <name evidence="6" type="ORF">AB1Y20_012444</name>
</gene>
<keyword evidence="7" id="KW-1185">Reference proteome</keyword>
<keyword evidence="3" id="KW-0464">Manganese</keyword>
<dbReference type="EMBL" id="JBGBPQ010000024">
    <property type="protein sequence ID" value="KAL1499757.1"/>
    <property type="molecule type" value="Genomic_DNA"/>
</dbReference>
<dbReference type="InterPro" id="IPR029052">
    <property type="entry name" value="Metallo-depent_PP-like"/>
</dbReference>
<dbReference type="AlphaFoldDB" id="A0AB34IKV5"/>
<comment type="cofactor">
    <cofactor evidence="1">
        <name>Mn(2+)</name>
        <dbReference type="ChEBI" id="CHEBI:29035"/>
    </cofactor>
</comment>
<dbReference type="GO" id="GO:0046872">
    <property type="term" value="F:metal ion binding"/>
    <property type="evidence" value="ECO:0007669"/>
    <property type="project" value="UniProtKB-KW"/>
</dbReference>
<feature type="compositionally biased region" description="Low complexity" evidence="4">
    <location>
        <begin position="60"/>
        <end position="74"/>
    </location>
</feature>
<dbReference type="GO" id="GO:0016787">
    <property type="term" value="F:hydrolase activity"/>
    <property type="evidence" value="ECO:0007669"/>
    <property type="project" value="InterPro"/>
</dbReference>
<evidence type="ECO:0000313" key="6">
    <source>
        <dbReference type="EMBL" id="KAL1499757.1"/>
    </source>
</evidence>
<dbReference type="InterPro" id="IPR051134">
    <property type="entry name" value="PPP_phosphatase"/>
</dbReference>
<proteinExistence type="predicted"/>
<dbReference type="SUPFAM" id="SSF56300">
    <property type="entry name" value="Metallo-dependent phosphatases"/>
    <property type="match status" value="1"/>
</dbReference>
<dbReference type="Pfam" id="PF00149">
    <property type="entry name" value="Metallophos"/>
    <property type="match status" value="1"/>
</dbReference>
<evidence type="ECO:0000256" key="3">
    <source>
        <dbReference type="ARBA" id="ARBA00023211"/>
    </source>
</evidence>